<protein>
    <recommendedName>
        <fullName evidence="4">Vegetative cell wall protein gp1</fullName>
    </recommendedName>
</protein>
<evidence type="ECO:0000256" key="1">
    <source>
        <dbReference type="SAM" id="Phobius"/>
    </source>
</evidence>
<keyword evidence="1" id="KW-0472">Membrane</keyword>
<comment type="caution">
    <text evidence="2">The sequence shown here is derived from an EMBL/GenBank/DDBJ whole genome shotgun (WGS) entry which is preliminary data.</text>
</comment>
<evidence type="ECO:0000313" key="2">
    <source>
        <dbReference type="EMBL" id="RSD09161.1"/>
    </source>
</evidence>
<dbReference type="OrthoDB" id="529448at2"/>
<evidence type="ECO:0000313" key="3">
    <source>
        <dbReference type="Proteomes" id="UP000267081"/>
    </source>
</evidence>
<reference evidence="2 3" key="1">
    <citation type="submission" date="2018-12" db="EMBL/GenBank/DDBJ databases">
        <title>Amycolatopsis eburnea sp. nov. actinomycete associate with arbuscular mycorrhiza fungal spore.</title>
        <authorList>
            <person name="Lumyong S."/>
            <person name="Chaiya L."/>
        </authorList>
    </citation>
    <scope>NUCLEOTIDE SEQUENCE [LARGE SCALE GENOMIC DNA]</scope>
    <source>
        <strain evidence="2 3">GLM-1</strain>
    </source>
</reference>
<dbReference type="EMBL" id="RSEC01000061">
    <property type="protein sequence ID" value="RSD09161.1"/>
    <property type="molecule type" value="Genomic_DNA"/>
</dbReference>
<accession>A0A3R9EJ71</accession>
<keyword evidence="1" id="KW-0812">Transmembrane</keyword>
<keyword evidence="1" id="KW-1133">Transmembrane helix</keyword>
<feature type="transmembrane region" description="Helical" evidence="1">
    <location>
        <begin position="228"/>
        <end position="254"/>
    </location>
</feature>
<dbReference type="AlphaFoldDB" id="A0A3R9EJ71"/>
<name>A0A3R9EJ71_9PSEU</name>
<gene>
    <name evidence="2" type="ORF">EIY87_39525</name>
</gene>
<organism evidence="2 3">
    <name type="scientific">Amycolatopsis eburnea</name>
    <dbReference type="NCBI Taxonomy" id="2267691"/>
    <lineage>
        <taxon>Bacteria</taxon>
        <taxon>Bacillati</taxon>
        <taxon>Actinomycetota</taxon>
        <taxon>Actinomycetes</taxon>
        <taxon>Pseudonocardiales</taxon>
        <taxon>Pseudonocardiaceae</taxon>
        <taxon>Amycolatopsis</taxon>
    </lineage>
</organism>
<dbReference type="Proteomes" id="UP000267081">
    <property type="component" value="Unassembled WGS sequence"/>
</dbReference>
<evidence type="ECO:0008006" key="4">
    <source>
        <dbReference type="Google" id="ProtNLM"/>
    </source>
</evidence>
<dbReference type="RefSeq" id="WP_125315101.1">
    <property type="nucleotide sequence ID" value="NZ_RSEC01000061.1"/>
</dbReference>
<keyword evidence="3" id="KW-1185">Reference proteome</keyword>
<sequence>MTGLLGGFGGQLGKDLAARWLGLLALPGALFLAAAATAAALGQAHALDVPRLVRQVAAWARDPAAGTVGGQIVLVVAVLVLSVGLGLIVRLLGAGLERLVLADGWASWPRPARALVARRIRARRRRWDEAHRAYGALWAEAARAKALQREVDPRTRLAALRVRDAVAAERPDRPTWSGDRIHGVSVRLLRDHRLDIALLWPHLWLVLPEQERAEITAARTGMTRASELGAWAVLYLSLSSWWWPAAVIAVLLAITARTRTRTATDGYARLVEAAVRLHARDLAGQVGIEFDGPLPADAGDRFDEVFASAPPLEPR</sequence>
<proteinExistence type="predicted"/>
<feature type="transmembrane region" description="Helical" evidence="1">
    <location>
        <begin position="70"/>
        <end position="92"/>
    </location>
</feature>